<organism evidence="3 4">
    <name type="scientific">Mariniradius sediminis</name>
    <dbReference type="NCBI Taxonomy" id="2909237"/>
    <lineage>
        <taxon>Bacteria</taxon>
        <taxon>Pseudomonadati</taxon>
        <taxon>Bacteroidota</taxon>
        <taxon>Cytophagia</taxon>
        <taxon>Cytophagales</taxon>
        <taxon>Cyclobacteriaceae</taxon>
        <taxon>Mariniradius</taxon>
    </lineage>
</organism>
<evidence type="ECO:0000256" key="1">
    <source>
        <dbReference type="SAM" id="SignalP"/>
    </source>
</evidence>
<feature type="signal peptide" evidence="1">
    <location>
        <begin position="1"/>
        <end position="21"/>
    </location>
</feature>
<keyword evidence="1" id="KW-0732">Signal</keyword>
<dbReference type="SUPFAM" id="SSF52096">
    <property type="entry name" value="ClpP/crotonase"/>
    <property type="match status" value="1"/>
</dbReference>
<dbReference type="CDD" id="cd07561">
    <property type="entry name" value="Peptidase_S41_CPP_like"/>
    <property type="match status" value="1"/>
</dbReference>
<dbReference type="PANTHER" id="PTHR32060">
    <property type="entry name" value="TAIL-SPECIFIC PROTEASE"/>
    <property type="match status" value="1"/>
</dbReference>
<dbReference type="Proteomes" id="UP001201449">
    <property type="component" value="Unassembled WGS sequence"/>
</dbReference>
<accession>A0ABS9BY35</accession>
<keyword evidence="4" id="KW-1185">Reference proteome</keyword>
<dbReference type="Gene3D" id="3.30.750.170">
    <property type="match status" value="1"/>
</dbReference>
<dbReference type="SMART" id="SM00245">
    <property type="entry name" value="TSPc"/>
    <property type="match status" value="1"/>
</dbReference>
<evidence type="ECO:0000313" key="3">
    <source>
        <dbReference type="EMBL" id="MCF1752565.1"/>
    </source>
</evidence>
<evidence type="ECO:0000259" key="2">
    <source>
        <dbReference type="SMART" id="SM00245"/>
    </source>
</evidence>
<evidence type="ECO:0000313" key="4">
    <source>
        <dbReference type="Proteomes" id="UP001201449"/>
    </source>
</evidence>
<dbReference type="PANTHER" id="PTHR32060:SF30">
    <property type="entry name" value="CARBOXY-TERMINAL PROCESSING PROTEASE CTPA"/>
    <property type="match status" value="1"/>
</dbReference>
<dbReference type="Pfam" id="PF18294">
    <property type="entry name" value="Pept_S41_N"/>
    <property type="match status" value="1"/>
</dbReference>
<dbReference type="Pfam" id="PF03572">
    <property type="entry name" value="Peptidase_S41"/>
    <property type="match status" value="1"/>
</dbReference>
<gene>
    <name evidence="3" type="ORF">L0U89_16010</name>
</gene>
<dbReference type="Gene3D" id="3.90.226.10">
    <property type="entry name" value="2-enoyl-CoA Hydratase, Chain A, domain 1"/>
    <property type="match status" value="1"/>
</dbReference>
<feature type="domain" description="Tail specific protease" evidence="2">
    <location>
        <begin position="179"/>
        <end position="373"/>
    </location>
</feature>
<dbReference type="InterPro" id="IPR029045">
    <property type="entry name" value="ClpP/crotonase-like_dom_sf"/>
</dbReference>
<reference evidence="3 4" key="1">
    <citation type="submission" date="2022-01" db="EMBL/GenBank/DDBJ databases">
        <title>Mariniradius saccharolyticus sp. nov., isolated from sediment of a river.</title>
        <authorList>
            <person name="Liu H."/>
        </authorList>
    </citation>
    <scope>NUCLEOTIDE SEQUENCE [LARGE SCALE GENOMIC DNA]</scope>
    <source>
        <strain evidence="3 4">RY-2</strain>
    </source>
</reference>
<feature type="chain" id="PRO_5046701778" evidence="1">
    <location>
        <begin position="22"/>
        <end position="446"/>
    </location>
</feature>
<dbReference type="InterPro" id="IPR036034">
    <property type="entry name" value="PDZ_sf"/>
</dbReference>
<dbReference type="RefSeq" id="WP_234862437.1">
    <property type="nucleotide sequence ID" value="NZ_JAKEVZ010000013.1"/>
</dbReference>
<proteinExistence type="predicted"/>
<comment type="caution">
    <text evidence="3">The sequence shown here is derived from an EMBL/GenBank/DDBJ whole genome shotgun (WGS) entry which is preliminary data.</text>
</comment>
<sequence>MKRVKYSSWGMILVLMLVFSACDKEDDAGPAPISAADQVKKAIFDSMKEWYFWENRLPATFDASKFSSNDEVLDALMYKDLDRWSYLTTRAAFDAAFTGQVSGAHGFSFAFDSQERLFVAFVFDGGPAGLDGWKRGWQITEINGKPISQYRTSTGSYSFDLGANTPGVTNSFKFRLPDGTETARTIQKAAFQSNSVLHRDVYQVGSKKVGYWVYQSFRATAGLTPTRSQEVDDTFTFFQAQGIEELVIDLRYNGGGSVAVTEQILNYIAPASANGRVMYTNKHNANKFDFNRSVNFNKKGSLNLNRVIFITSRGSASASELLINCLEPYMDLVLIGDRTYGKPVGSFPLSGYNRVLSSNNVELVPITFAIANSEGKAEYFEGFPVNFAVNDNPSKNWGDLEEDRFKAALDFIESGTVNARLKFDFVQPKWEMIDAFKGLQKEFPMY</sequence>
<protein>
    <submittedName>
        <fullName evidence="3">S41 family peptidase</fullName>
    </submittedName>
</protein>
<dbReference type="Gene3D" id="2.30.42.10">
    <property type="match status" value="1"/>
</dbReference>
<dbReference type="InterPro" id="IPR005151">
    <property type="entry name" value="Tail-specific_protease"/>
</dbReference>
<dbReference type="EMBL" id="JAKEVZ010000013">
    <property type="protein sequence ID" value="MCF1752565.1"/>
    <property type="molecule type" value="Genomic_DNA"/>
</dbReference>
<dbReference type="InterPro" id="IPR041613">
    <property type="entry name" value="Pept_S41_N"/>
</dbReference>
<name>A0ABS9BY35_9BACT</name>
<dbReference type="PROSITE" id="PS51257">
    <property type="entry name" value="PROKAR_LIPOPROTEIN"/>
    <property type="match status" value="1"/>
</dbReference>